<dbReference type="Proteomes" id="UP000050964">
    <property type="component" value="Unassembled WGS sequence"/>
</dbReference>
<dbReference type="PRINTS" id="PR00412">
    <property type="entry name" value="EPOXHYDRLASE"/>
</dbReference>
<accession>A0A837RIH4</accession>
<evidence type="ECO:0000256" key="1">
    <source>
        <dbReference type="ARBA" id="ARBA00022801"/>
    </source>
</evidence>
<evidence type="ECO:0000313" key="4">
    <source>
        <dbReference type="Proteomes" id="UP000050964"/>
    </source>
</evidence>
<dbReference type="InterPro" id="IPR029058">
    <property type="entry name" value="AB_hydrolase_fold"/>
</dbReference>
<gene>
    <name evidence="3" type="ORF">FD26_GL002013</name>
</gene>
<comment type="caution">
    <text evidence="3">The sequence shown here is derived from an EMBL/GenBank/DDBJ whole genome shotgun (WGS) entry which is preliminary data.</text>
</comment>
<keyword evidence="3" id="KW-0808">Transferase</keyword>
<dbReference type="Pfam" id="PF00561">
    <property type="entry name" value="Abhydrolase_1"/>
    <property type="match status" value="1"/>
</dbReference>
<dbReference type="EMBL" id="AZDB01000008">
    <property type="protein sequence ID" value="KRK43339.1"/>
    <property type="molecule type" value="Genomic_DNA"/>
</dbReference>
<dbReference type="InterPro" id="IPR000639">
    <property type="entry name" value="Epox_hydrolase-like"/>
</dbReference>
<reference evidence="3 4" key="1">
    <citation type="journal article" date="2015" name="Genome Announc.">
        <title>Expanding the biotechnology potential of lactobacilli through comparative genomics of 213 strains and associated genera.</title>
        <authorList>
            <person name="Sun Z."/>
            <person name="Harris H.M."/>
            <person name="McCann A."/>
            <person name="Guo C."/>
            <person name="Argimon S."/>
            <person name="Zhang W."/>
            <person name="Yang X."/>
            <person name="Jeffery I.B."/>
            <person name="Cooney J.C."/>
            <person name="Kagawa T.F."/>
            <person name="Liu W."/>
            <person name="Song Y."/>
            <person name="Salvetti E."/>
            <person name="Wrobel A."/>
            <person name="Rasinkangas P."/>
            <person name="Parkhill J."/>
            <person name="Rea M.C."/>
            <person name="O'Sullivan O."/>
            <person name="Ritari J."/>
            <person name="Douillard F.P."/>
            <person name="Paul Ross R."/>
            <person name="Yang R."/>
            <person name="Briner A.E."/>
            <person name="Felis G.E."/>
            <person name="de Vos W.M."/>
            <person name="Barrangou R."/>
            <person name="Klaenhammer T.R."/>
            <person name="Caufield P.W."/>
            <person name="Cui Y."/>
            <person name="Zhang H."/>
            <person name="O'Toole P.W."/>
        </authorList>
    </citation>
    <scope>NUCLEOTIDE SEQUENCE [LARGE SCALE GENOMIC DNA]</scope>
    <source>
        <strain evidence="3 4">JCM 15951</strain>
    </source>
</reference>
<dbReference type="Gene3D" id="3.40.50.1820">
    <property type="entry name" value="alpha/beta hydrolase"/>
    <property type="match status" value="1"/>
</dbReference>
<dbReference type="SUPFAM" id="SSF53474">
    <property type="entry name" value="alpha/beta-Hydrolases"/>
    <property type="match status" value="1"/>
</dbReference>
<organism evidence="3 4">
    <name type="scientific">Companilactobacillus crustorum JCM 15951</name>
    <dbReference type="NCBI Taxonomy" id="1423737"/>
    <lineage>
        <taxon>Bacteria</taxon>
        <taxon>Bacillati</taxon>
        <taxon>Bacillota</taxon>
        <taxon>Bacilli</taxon>
        <taxon>Lactobacillales</taxon>
        <taxon>Lactobacillaceae</taxon>
        <taxon>Companilactobacillus</taxon>
    </lineage>
</organism>
<proteinExistence type="predicted"/>
<feature type="domain" description="AB hydrolase-1" evidence="2">
    <location>
        <begin position="12"/>
        <end position="248"/>
    </location>
</feature>
<evidence type="ECO:0000313" key="3">
    <source>
        <dbReference type="EMBL" id="KRK43339.1"/>
    </source>
</evidence>
<dbReference type="GO" id="GO:0016746">
    <property type="term" value="F:acyltransferase activity"/>
    <property type="evidence" value="ECO:0007669"/>
    <property type="project" value="UniProtKB-KW"/>
</dbReference>
<keyword evidence="1 3" id="KW-0378">Hydrolase</keyword>
<dbReference type="PANTHER" id="PTHR43329">
    <property type="entry name" value="EPOXIDE HYDROLASE"/>
    <property type="match status" value="1"/>
</dbReference>
<keyword evidence="3" id="KW-0012">Acyltransferase</keyword>
<dbReference type="InterPro" id="IPR000073">
    <property type="entry name" value="AB_hydrolase_1"/>
</dbReference>
<dbReference type="AlphaFoldDB" id="A0A837RIH4"/>
<name>A0A837RIH4_9LACO</name>
<dbReference type="GO" id="GO:0016787">
    <property type="term" value="F:hydrolase activity"/>
    <property type="evidence" value="ECO:0007669"/>
    <property type="project" value="UniProtKB-KW"/>
</dbReference>
<sequence>MAYYDEGQGESIMLLHGFPDSGDVWRKVIPILNKNGYRTIAPDLRGFGQSEAPEGVENYRADKLAKDILELKHSLGIEKPMKLIAHDWGANIGWTLASFFPKEFSSYVALSVGNPYAYALDGGFGQKQKAWYTMAFQTEGFAEKMFSQNDWATLRLFCRNHSELDKHYISDLSRPGRFTAALNLYRANLNPKFANKTKLPKTDIPVLGIYGKNDPYLSESQMSQSVKYVNNTFEYKIIDGEHVLPLDNSQEITNIILNYYRK</sequence>
<evidence type="ECO:0000259" key="2">
    <source>
        <dbReference type="Pfam" id="PF00561"/>
    </source>
</evidence>
<protein>
    <submittedName>
        <fullName evidence="3">Alpha beta superfamily hydrolase or acyltransferase</fullName>
    </submittedName>
</protein>